<keyword evidence="4" id="KW-1185">Reference proteome</keyword>
<dbReference type="GO" id="GO:0003682">
    <property type="term" value="F:chromatin binding"/>
    <property type="evidence" value="ECO:0007669"/>
    <property type="project" value="TreeGrafter"/>
</dbReference>
<dbReference type="InterPro" id="IPR036390">
    <property type="entry name" value="WH_DNA-bd_sf"/>
</dbReference>
<dbReference type="InterPro" id="IPR006909">
    <property type="entry name" value="Rad21/Rec8_C_eu"/>
</dbReference>
<dbReference type="GO" id="GO:1990414">
    <property type="term" value="P:replication-born double-strand break repair via sister chromatid exchange"/>
    <property type="evidence" value="ECO:0007669"/>
    <property type="project" value="TreeGrafter"/>
</dbReference>
<dbReference type="Proteomes" id="UP000005237">
    <property type="component" value="Unassembled WGS sequence"/>
</dbReference>
<evidence type="ECO:0000256" key="1">
    <source>
        <dbReference type="SAM" id="MobiDB-lite"/>
    </source>
</evidence>
<dbReference type="InterPro" id="IPR039781">
    <property type="entry name" value="Rad21/Rec8-like"/>
</dbReference>
<reference evidence="4" key="1">
    <citation type="submission" date="2010-08" db="EMBL/GenBank/DDBJ databases">
        <authorList>
            <consortium name="Caenorhabditis japonica Sequencing Consortium"/>
            <person name="Wilson R.K."/>
        </authorList>
    </citation>
    <scope>NUCLEOTIDE SEQUENCE [LARGE SCALE GENOMIC DNA]</scope>
    <source>
        <strain evidence="4">DF5081</strain>
    </source>
</reference>
<dbReference type="InterPro" id="IPR023093">
    <property type="entry name" value="ScpA-like_C"/>
</dbReference>
<feature type="compositionally biased region" description="Basic and acidic residues" evidence="1">
    <location>
        <begin position="73"/>
        <end position="90"/>
    </location>
</feature>
<accession>A0A8R1DSJ5</accession>
<sequence>MGIMTNCFQDDQSFTDDFEELAPLDLDNLDMLDMQPSMDDYMEDDVPTHNPLSPFIIQPDEEDMSPNEKRRKREQEDEKEKDEVDDDNRWSKRTHALLQTISTKLDHTNGQAIELEDLMKKNTSRKIAASKFYSLLCLKKNQCVEVIQKEPYGEIKIQAGPNIDINMI</sequence>
<organism evidence="3 4">
    <name type="scientific">Caenorhabditis japonica</name>
    <dbReference type="NCBI Taxonomy" id="281687"/>
    <lineage>
        <taxon>Eukaryota</taxon>
        <taxon>Metazoa</taxon>
        <taxon>Ecdysozoa</taxon>
        <taxon>Nematoda</taxon>
        <taxon>Chromadorea</taxon>
        <taxon>Rhabditida</taxon>
        <taxon>Rhabditina</taxon>
        <taxon>Rhabditomorpha</taxon>
        <taxon>Rhabditoidea</taxon>
        <taxon>Rhabditidae</taxon>
        <taxon>Peloderinae</taxon>
        <taxon>Caenorhabditis</taxon>
    </lineage>
</organism>
<dbReference type="SUPFAM" id="SSF46785">
    <property type="entry name" value="Winged helix' DNA-binding domain"/>
    <property type="match status" value="1"/>
</dbReference>
<dbReference type="Pfam" id="PF04824">
    <property type="entry name" value="Rad21_Rec8"/>
    <property type="match status" value="1"/>
</dbReference>
<proteinExistence type="predicted"/>
<reference evidence="3" key="2">
    <citation type="submission" date="2022-06" db="UniProtKB">
        <authorList>
            <consortium name="EnsemblMetazoa"/>
        </authorList>
    </citation>
    <scope>IDENTIFICATION</scope>
    <source>
        <strain evidence="3">DF5081</strain>
    </source>
</reference>
<dbReference type="AlphaFoldDB" id="A0A8R1DSJ5"/>
<protein>
    <submittedName>
        <fullName evidence="3">Rad21_Rec8 domain-containing protein</fullName>
    </submittedName>
</protein>
<feature type="domain" description="Rad21/Rec8-like protein C-terminal eukaryotic" evidence="2">
    <location>
        <begin position="108"/>
        <end position="162"/>
    </location>
</feature>
<evidence type="ECO:0000259" key="2">
    <source>
        <dbReference type="Pfam" id="PF04824"/>
    </source>
</evidence>
<dbReference type="Gene3D" id="1.10.10.580">
    <property type="entry name" value="Structural maintenance of chromosome 1. Chain E"/>
    <property type="match status" value="1"/>
</dbReference>
<dbReference type="GO" id="GO:0007062">
    <property type="term" value="P:sister chromatid cohesion"/>
    <property type="evidence" value="ECO:0007669"/>
    <property type="project" value="InterPro"/>
</dbReference>
<evidence type="ECO:0000313" key="3">
    <source>
        <dbReference type="EnsemblMetazoa" id="CJA09603.1"/>
    </source>
</evidence>
<feature type="region of interest" description="Disordered" evidence="1">
    <location>
        <begin position="35"/>
        <end position="90"/>
    </location>
</feature>
<dbReference type="PANTHER" id="PTHR12585:SF69">
    <property type="entry name" value="FI11703P"/>
    <property type="match status" value="1"/>
</dbReference>
<evidence type="ECO:0000313" key="4">
    <source>
        <dbReference type="Proteomes" id="UP000005237"/>
    </source>
</evidence>
<dbReference type="GO" id="GO:0008278">
    <property type="term" value="C:cohesin complex"/>
    <property type="evidence" value="ECO:0007669"/>
    <property type="project" value="InterPro"/>
</dbReference>
<dbReference type="EnsemblMetazoa" id="CJA09603.1">
    <property type="protein sequence ID" value="CJA09603.1"/>
    <property type="gene ID" value="WBGene00128810"/>
</dbReference>
<dbReference type="PANTHER" id="PTHR12585">
    <property type="entry name" value="SCC1 / RAD21 FAMILY MEMBER"/>
    <property type="match status" value="1"/>
</dbReference>
<name>A0A8R1DSJ5_CAEJA</name>